<evidence type="ECO:0000259" key="3">
    <source>
        <dbReference type="Pfam" id="PF01156"/>
    </source>
</evidence>
<dbReference type="PANTHER" id="PTHR12304">
    <property type="entry name" value="INOSINE-URIDINE PREFERRING NUCLEOSIDE HYDROLASE"/>
    <property type="match status" value="1"/>
</dbReference>
<dbReference type="AlphaFoldDB" id="A0A1I2C3Y4"/>
<reference evidence="4 5" key="1">
    <citation type="submission" date="2016-10" db="EMBL/GenBank/DDBJ databases">
        <authorList>
            <person name="de Groot N.N."/>
        </authorList>
    </citation>
    <scope>NUCLEOTIDE SEQUENCE [LARGE SCALE GENOMIC DNA]</scope>
    <source>
        <strain evidence="4 5">DSM 43019</strain>
    </source>
</reference>
<dbReference type="RefSeq" id="WP_093611083.1">
    <property type="nucleotide sequence ID" value="NZ_BOMT01000021.1"/>
</dbReference>
<feature type="domain" description="Inosine/uridine-preferring nucleoside hydrolase" evidence="3">
    <location>
        <begin position="1"/>
        <end position="296"/>
    </location>
</feature>
<dbReference type="OrthoDB" id="9797882at2"/>
<dbReference type="STRING" id="35752.SAMN05421541_102671"/>
<keyword evidence="5" id="KW-1185">Reference proteome</keyword>
<organism evidence="4 5">
    <name type="scientific">Actinoplanes philippinensis</name>
    <dbReference type="NCBI Taxonomy" id="35752"/>
    <lineage>
        <taxon>Bacteria</taxon>
        <taxon>Bacillati</taxon>
        <taxon>Actinomycetota</taxon>
        <taxon>Actinomycetes</taxon>
        <taxon>Micromonosporales</taxon>
        <taxon>Micromonosporaceae</taxon>
        <taxon>Actinoplanes</taxon>
    </lineage>
</organism>
<dbReference type="Proteomes" id="UP000199645">
    <property type="component" value="Unassembled WGS sequence"/>
</dbReference>
<accession>A0A1I2C3Y4</accession>
<dbReference type="SUPFAM" id="SSF53590">
    <property type="entry name" value="Nucleoside hydrolase"/>
    <property type="match status" value="1"/>
</dbReference>
<name>A0A1I2C3Y4_9ACTN</name>
<dbReference type="EMBL" id="FONV01000002">
    <property type="protein sequence ID" value="SFE62483.1"/>
    <property type="molecule type" value="Genomic_DNA"/>
</dbReference>
<keyword evidence="1 4" id="KW-0378">Hydrolase</keyword>
<dbReference type="InterPro" id="IPR023186">
    <property type="entry name" value="IUNH"/>
</dbReference>
<dbReference type="InterPro" id="IPR001910">
    <property type="entry name" value="Inosine/uridine_hydrolase_dom"/>
</dbReference>
<dbReference type="Pfam" id="PF01156">
    <property type="entry name" value="IU_nuc_hydro"/>
    <property type="match status" value="1"/>
</dbReference>
<dbReference type="InterPro" id="IPR036452">
    <property type="entry name" value="Ribo_hydro-like"/>
</dbReference>
<gene>
    <name evidence="4" type="ORF">SAMN05421541_102671</name>
</gene>
<evidence type="ECO:0000256" key="1">
    <source>
        <dbReference type="ARBA" id="ARBA00022801"/>
    </source>
</evidence>
<dbReference type="CDD" id="cd02651">
    <property type="entry name" value="nuc_hydro_IU_UC_XIUA"/>
    <property type="match status" value="1"/>
</dbReference>
<dbReference type="GO" id="GO:0005829">
    <property type="term" value="C:cytosol"/>
    <property type="evidence" value="ECO:0007669"/>
    <property type="project" value="TreeGrafter"/>
</dbReference>
<proteinExistence type="predicted"/>
<sequence>MIIDCDPGHDDALALLLAVGDPRARLLGVTTVAGNQTLDKTTRNAQRVLALAGARHIPVAAGCDRPLVGELTVAEDIHGATGLDGPDLDVPVADVADVHAVELMRRLITGAAEPVTVVALGPLTNVALLLRRHPEVTPGIRRIVLMGGSTERGNTTPYGEFNIVTDPEAADIVLRSGVPATMIGLNVTHQALATGEVIAEFRGLGTRLGGVCAELMTYFAAAYHRAFGFEHPPVHDPIAVARVLDPSIVRTVTAPVAVELAGTYTRGATVVDLHRRTGRPSTVDVAVGLDVDAFWRLLMTAVANLGR</sequence>
<evidence type="ECO:0000313" key="5">
    <source>
        <dbReference type="Proteomes" id="UP000199645"/>
    </source>
</evidence>
<dbReference type="Gene3D" id="3.90.245.10">
    <property type="entry name" value="Ribonucleoside hydrolase-like"/>
    <property type="match status" value="1"/>
</dbReference>
<protein>
    <submittedName>
        <fullName evidence="4">Purine nucleosidase/pyrimidine-specific ribonucleoside hydrolase</fullName>
    </submittedName>
</protein>
<keyword evidence="2" id="KW-0326">Glycosidase</keyword>
<evidence type="ECO:0000256" key="2">
    <source>
        <dbReference type="ARBA" id="ARBA00023295"/>
    </source>
</evidence>
<dbReference type="PANTHER" id="PTHR12304:SF4">
    <property type="entry name" value="URIDINE NUCLEOSIDASE"/>
    <property type="match status" value="1"/>
</dbReference>
<dbReference type="GO" id="GO:0008477">
    <property type="term" value="F:purine nucleosidase activity"/>
    <property type="evidence" value="ECO:0007669"/>
    <property type="project" value="TreeGrafter"/>
</dbReference>
<dbReference type="GO" id="GO:0006152">
    <property type="term" value="P:purine nucleoside catabolic process"/>
    <property type="evidence" value="ECO:0007669"/>
    <property type="project" value="TreeGrafter"/>
</dbReference>
<evidence type="ECO:0000313" key="4">
    <source>
        <dbReference type="EMBL" id="SFE62483.1"/>
    </source>
</evidence>